<dbReference type="OrthoDB" id="285651at2"/>
<dbReference type="HOGENOM" id="CLU_041661_0_1_0"/>
<proteinExistence type="predicted"/>
<gene>
    <name evidence="3" type="ordered locus">Plabr_3901</name>
</gene>
<keyword evidence="1" id="KW-0472">Membrane</keyword>
<evidence type="ECO:0000313" key="4">
    <source>
        <dbReference type="Proteomes" id="UP000006860"/>
    </source>
</evidence>
<dbReference type="EMBL" id="CP002546">
    <property type="protein sequence ID" value="ADY61478.1"/>
    <property type="molecule type" value="Genomic_DNA"/>
</dbReference>
<accession>F0STK9</accession>
<keyword evidence="1" id="KW-1133">Transmembrane helix</keyword>
<dbReference type="KEGG" id="pbs:Plabr_3901"/>
<dbReference type="AlphaFoldDB" id="F0STK9"/>
<keyword evidence="4" id="KW-1185">Reference proteome</keyword>
<name>F0STK9_RUBBR</name>
<evidence type="ECO:0000313" key="3">
    <source>
        <dbReference type="EMBL" id="ADY61478.1"/>
    </source>
</evidence>
<evidence type="ECO:0000259" key="2">
    <source>
        <dbReference type="Pfam" id="PF07596"/>
    </source>
</evidence>
<protein>
    <recommendedName>
        <fullName evidence="2">DUF1559 domain-containing protein</fullName>
    </recommendedName>
</protein>
<reference evidence="4" key="1">
    <citation type="submission" date="2011-02" db="EMBL/GenBank/DDBJ databases">
        <title>The complete genome of Planctomyces brasiliensis DSM 5305.</title>
        <authorList>
            <person name="Lucas S."/>
            <person name="Copeland A."/>
            <person name="Lapidus A."/>
            <person name="Bruce D."/>
            <person name="Goodwin L."/>
            <person name="Pitluck S."/>
            <person name="Kyrpides N."/>
            <person name="Mavromatis K."/>
            <person name="Pagani I."/>
            <person name="Ivanova N."/>
            <person name="Ovchinnikova G."/>
            <person name="Lu M."/>
            <person name="Detter J.C."/>
            <person name="Han C."/>
            <person name="Land M."/>
            <person name="Hauser L."/>
            <person name="Markowitz V."/>
            <person name="Cheng J.-F."/>
            <person name="Hugenholtz P."/>
            <person name="Woyke T."/>
            <person name="Wu D."/>
            <person name="Tindall B."/>
            <person name="Pomrenke H.G."/>
            <person name="Brambilla E."/>
            <person name="Klenk H.-P."/>
            <person name="Eisen J.A."/>
        </authorList>
    </citation>
    <scope>NUCLEOTIDE SEQUENCE [LARGE SCALE GENOMIC DNA]</scope>
    <source>
        <strain evidence="4">ATCC 49424 / DSM 5305 / JCM 21570 / NBRC 103401 / IFAM 1448</strain>
    </source>
</reference>
<dbReference type="STRING" id="756272.Plabr_3901"/>
<organism evidence="3 4">
    <name type="scientific">Rubinisphaera brasiliensis (strain ATCC 49424 / DSM 5305 / JCM 21570 / IAM 15109 / NBRC 103401 / IFAM 1448)</name>
    <name type="common">Planctomyces brasiliensis</name>
    <dbReference type="NCBI Taxonomy" id="756272"/>
    <lineage>
        <taxon>Bacteria</taxon>
        <taxon>Pseudomonadati</taxon>
        <taxon>Planctomycetota</taxon>
        <taxon>Planctomycetia</taxon>
        <taxon>Planctomycetales</taxon>
        <taxon>Planctomycetaceae</taxon>
        <taxon>Rubinisphaera</taxon>
    </lineage>
</organism>
<dbReference type="Pfam" id="PF07596">
    <property type="entry name" value="SBP_bac_10"/>
    <property type="match status" value="1"/>
</dbReference>
<sequence>MNAAKPKPDLKWKVIQVTAVAAILLVAYMLYTSVRETLLTLGRMARHSQCKTVVMALHQYYDDYNTFPPAVVRNEQGQPFHSWRVLLSPYLDVHSDHPSDYSYSHAWDSERNATAHLGYIPAEGTLCFLAVTGPQTAWPPDGSVAISDITDGLSETVLAIGVPGTMVRWTEPTDLVLEGNTLTLRDEPINLNGVFFVLMADGSVRFYPEGLPNGFIPAAFTPAAGDATPPY</sequence>
<dbReference type="InterPro" id="IPR011453">
    <property type="entry name" value="DUF1559"/>
</dbReference>
<dbReference type="PANTHER" id="PTHR30093:SF2">
    <property type="entry name" value="TYPE II SECRETION SYSTEM PROTEIN H"/>
    <property type="match status" value="1"/>
</dbReference>
<evidence type="ECO:0000256" key="1">
    <source>
        <dbReference type="SAM" id="Phobius"/>
    </source>
</evidence>
<feature type="transmembrane region" description="Helical" evidence="1">
    <location>
        <begin position="12"/>
        <end position="31"/>
    </location>
</feature>
<dbReference type="RefSeq" id="WP_013630195.1">
    <property type="nucleotide sequence ID" value="NC_015174.1"/>
</dbReference>
<feature type="domain" description="DUF1559" evidence="2">
    <location>
        <begin position="47"/>
        <end position="116"/>
    </location>
</feature>
<dbReference type="PANTHER" id="PTHR30093">
    <property type="entry name" value="GENERAL SECRETION PATHWAY PROTEIN G"/>
    <property type="match status" value="1"/>
</dbReference>
<dbReference type="Proteomes" id="UP000006860">
    <property type="component" value="Chromosome"/>
</dbReference>
<keyword evidence="1" id="KW-0812">Transmembrane</keyword>
<dbReference type="eggNOG" id="COG4219">
    <property type="taxonomic scope" value="Bacteria"/>
</dbReference>